<keyword evidence="4" id="KW-1185">Reference proteome</keyword>
<protein>
    <submittedName>
        <fullName evidence="3">Uncharacterized protein</fullName>
    </submittedName>
</protein>
<sequence length="233" mass="27463">MSEWFDNQRKPNSNFRRLLNERIDKANPRRKLTSEEEKRHSKLQAIADKLRRGENVQNRQLKTWLSEDEYAQIETEWEEQLELRQELKDKPSDLKRYEEKLREATFNYNRAEGYSSKGKHSTAKKFYNKSERLCEDALEILQELLHYDSNLRVWFDRDISFEVGGDLSADIVSLPRLVTSRSHEKLSDDIRLTSKLSVKLAAVERAMHNIGKDTAPASKDDVFKLDKFLNVDD</sequence>
<dbReference type="EMBL" id="ALYF01000002">
    <property type="protein sequence ID" value="EJW21893.1"/>
    <property type="molecule type" value="Genomic_DNA"/>
</dbReference>
<evidence type="ECO:0000313" key="4">
    <source>
        <dbReference type="Proteomes" id="UP000004836"/>
    </source>
</evidence>
<dbReference type="eggNOG" id="ENOG5030Z4S">
    <property type="taxonomic scope" value="Bacteria"/>
</dbReference>
<proteinExistence type="predicted"/>
<gene>
    <name evidence="3" type="ORF">IMCC14465_02870</name>
</gene>
<evidence type="ECO:0000256" key="2">
    <source>
        <dbReference type="SAM" id="MobiDB-lite"/>
    </source>
</evidence>
<organism evidence="3 4">
    <name type="scientific">alpha proteobacterium IMCC14465</name>
    <dbReference type="NCBI Taxonomy" id="1220535"/>
    <lineage>
        <taxon>Bacteria</taxon>
        <taxon>Pseudomonadati</taxon>
        <taxon>Pseudomonadota</taxon>
        <taxon>Alphaproteobacteria</taxon>
        <taxon>PS1 clade</taxon>
    </lineage>
</organism>
<evidence type="ECO:0000313" key="3">
    <source>
        <dbReference type="EMBL" id="EJW21893.1"/>
    </source>
</evidence>
<dbReference type="Proteomes" id="UP000004836">
    <property type="component" value="Unassembled WGS sequence"/>
</dbReference>
<evidence type="ECO:0000256" key="1">
    <source>
        <dbReference type="SAM" id="Coils"/>
    </source>
</evidence>
<feature type="compositionally biased region" description="Basic and acidic residues" evidence="2">
    <location>
        <begin position="18"/>
        <end position="39"/>
    </location>
</feature>
<name>J9DIG2_9PROT</name>
<keyword evidence="1" id="KW-0175">Coiled coil</keyword>
<dbReference type="AlphaFoldDB" id="J9DIG2"/>
<dbReference type="OrthoDB" id="7872277at2"/>
<accession>J9DIG2</accession>
<reference evidence="3 4" key="1">
    <citation type="journal article" date="2012" name="J. Bacteriol.">
        <title>Genome Sequence of Strain IMCC14465, Isolated from the East Sea, Belonging to the PS1 Clade of Alphaproteobacteria.</title>
        <authorList>
            <person name="Yang S.J."/>
            <person name="Kang I."/>
            <person name="Cho J.C."/>
        </authorList>
    </citation>
    <scope>NUCLEOTIDE SEQUENCE [LARGE SCALE GENOMIC DNA]</scope>
    <source>
        <strain evidence="3 4">IMCC14465</strain>
    </source>
</reference>
<feature type="coiled-coil region" evidence="1">
    <location>
        <begin position="70"/>
        <end position="114"/>
    </location>
</feature>
<feature type="region of interest" description="Disordered" evidence="2">
    <location>
        <begin position="15"/>
        <end position="40"/>
    </location>
</feature>
<dbReference type="PATRIC" id="fig|1220535.3.peg.285"/>
<dbReference type="STRING" id="1220535.IMCC14465_02870"/>
<comment type="caution">
    <text evidence="3">The sequence shown here is derived from an EMBL/GenBank/DDBJ whole genome shotgun (WGS) entry which is preliminary data.</text>
</comment>